<dbReference type="OrthoDB" id="15270at2759"/>
<feature type="transmembrane region" description="Helical" evidence="5">
    <location>
        <begin position="15"/>
        <end position="33"/>
    </location>
</feature>
<dbReference type="GO" id="GO:0006506">
    <property type="term" value="P:GPI anchor biosynthetic process"/>
    <property type="evidence" value="ECO:0007669"/>
    <property type="project" value="UniProtKB-UniPathway"/>
</dbReference>
<evidence type="ECO:0000313" key="6">
    <source>
        <dbReference type="EMBL" id="KRG05659.1"/>
    </source>
</evidence>
<keyword evidence="7" id="KW-1185">Reference proteome</keyword>
<feature type="transmembrane region" description="Helical" evidence="5">
    <location>
        <begin position="402"/>
        <end position="420"/>
    </location>
</feature>
<dbReference type="GO" id="GO:0032216">
    <property type="term" value="F:glucosaminyl-phosphatidylinositol O-acyltransferase activity"/>
    <property type="evidence" value="ECO:0007669"/>
    <property type="project" value="TreeGrafter"/>
</dbReference>
<dbReference type="GO" id="GO:0072659">
    <property type="term" value="P:protein localization to plasma membrane"/>
    <property type="evidence" value="ECO:0007669"/>
    <property type="project" value="TreeGrafter"/>
</dbReference>
<protein>
    <recommendedName>
        <fullName evidence="5">Phosphatidylinositol-glycan biosynthesis class W protein</fullName>
        <ecNumber evidence="5">2.3.-.-</ecNumber>
    </recommendedName>
</protein>
<dbReference type="Proteomes" id="UP000009192">
    <property type="component" value="Unassembled WGS sequence"/>
</dbReference>
<organism evidence="6 7">
    <name type="scientific">Drosophila mojavensis</name>
    <name type="common">Fruit fly</name>
    <dbReference type="NCBI Taxonomy" id="7230"/>
    <lineage>
        <taxon>Eukaryota</taxon>
        <taxon>Metazoa</taxon>
        <taxon>Ecdysozoa</taxon>
        <taxon>Arthropoda</taxon>
        <taxon>Hexapoda</taxon>
        <taxon>Insecta</taxon>
        <taxon>Pterygota</taxon>
        <taxon>Neoptera</taxon>
        <taxon>Endopterygota</taxon>
        <taxon>Diptera</taxon>
        <taxon>Brachycera</taxon>
        <taxon>Muscomorpha</taxon>
        <taxon>Ephydroidea</taxon>
        <taxon>Drosophilidae</taxon>
        <taxon>Drosophila</taxon>
    </lineage>
</organism>
<proteinExistence type="inferred from homology"/>
<dbReference type="GO" id="GO:0005789">
    <property type="term" value="C:endoplasmic reticulum membrane"/>
    <property type="evidence" value="ECO:0007669"/>
    <property type="project" value="UniProtKB-SubCell"/>
</dbReference>
<dbReference type="InterPro" id="IPR009447">
    <property type="entry name" value="PIGW/GWT1"/>
</dbReference>
<keyword evidence="5" id="KW-0337">GPI-anchor biosynthesis</keyword>
<dbReference type="KEGG" id="dmo:Dmoj_GI25794"/>
<keyword evidence="2 5" id="KW-0812">Transmembrane</keyword>
<feature type="transmembrane region" description="Helical" evidence="5">
    <location>
        <begin position="234"/>
        <end position="254"/>
    </location>
</feature>
<evidence type="ECO:0000256" key="5">
    <source>
        <dbReference type="RuleBase" id="RU280819"/>
    </source>
</evidence>
<keyword evidence="4 5" id="KW-0472">Membrane</keyword>
<dbReference type="Pfam" id="PF06423">
    <property type="entry name" value="GWT1"/>
    <property type="match status" value="1"/>
</dbReference>
<evidence type="ECO:0000256" key="4">
    <source>
        <dbReference type="ARBA" id="ARBA00023136"/>
    </source>
</evidence>
<keyword evidence="5" id="KW-0012">Acyltransferase</keyword>
<feature type="transmembrane region" description="Helical" evidence="5">
    <location>
        <begin position="45"/>
        <end position="61"/>
    </location>
</feature>
<feature type="transmembrane region" description="Helical" evidence="5">
    <location>
        <begin position="172"/>
        <end position="190"/>
    </location>
</feature>
<comment type="subcellular location">
    <subcellularLocation>
        <location evidence="5">Endoplasmic reticulum membrane</location>
        <topology evidence="5">Multi-pass membrane protein</topology>
    </subcellularLocation>
    <subcellularLocation>
        <location evidence="1">Membrane</location>
        <topology evidence="1">Multi-pass membrane protein</topology>
    </subcellularLocation>
</comment>
<feature type="transmembrane region" description="Helical" evidence="5">
    <location>
        <begin position="67"/>
        <end position="85"/>
    </location>
</feature>
<accession>A0A0Q9XAW1</accession>
<evidence type="ECO:0000256" key="3">
    <source>
        <dbReference type="ARBA" id="ARBA00022989"/>
    </source>
</evidence>
<gene>
    <name evidence="6" type="primary">Dmoj\GI25794</name>
    <name evidence="6" type="ORF">Dmoj_GI25794</name>
</gene>
<evidence type="ECO:0000256" key="1">
    <source>
        <dbReference type="ARBA" id="ARBA00004141"/>
    </source>
</evidence>
<feature type="transmembrane region" description="Helical" evidence="5">
    <location>
        <begin position="210"/>
        <end position="227"/>
    </location>
</feature>
<feature type="transmembrane region" description="Helical" evidence="5">
    <location>
        <begin position="140"/>
        <end position="160"/>
    </location>
</feature>
<comment type="pathway">
    <text evidence="5">Glycolipid biosynthesis; glycosylphosphatidylinositol-anchor biosynthesis.</text>
</comment>
<dbReference type="UniPathway" id="UPA00196"/>
<feature type="transmembrane region" description="Helical" evidence="5">
    <location>
        <begin position="105"/>
        <end position="125"/>
    </location>
</feature>
<dbReference type="PIRSF" id="PIRSF017321">
    <property type="entry name" value="GWT1"/>
    <property type="match status" value="1"/>
</dbReference>
<evidence type="ECO:0000313" key="7">
    <source>
        <dbReference type="Proteomes" id="UP000009192"/>
    </source>
</evidence>
<keyword evidence="3 5" id="KW-1133">Transmembrane helix</keyword>
<feature type="transmembrane region" description="Helical" evidence="5">
    <location>
        <begin position="274"/>
        <end position="292"/>
    </location>
</feature>
<keyword evidence="5" id="KW-0808">Transferase</keyword>
<dbReference type="InParanoid" id="A0A0Q9XAW1"/>
<dbReference type="EMBL" id="CH933809">
    <property type="protein sequence ID" value="KRG05659.1"/>
    <property type="molecule type" value="Genomic_DNA"/>
</dbReference>
<feature type="transmembrane region" description="Helical" evidence="5">
    <location>
        <begin position="313"/>
        <end position="331"/>
    </location>
</feature>
<sequence>MTFGKAVWKALSCDTMVAILATFMGIVIARIITGKYSHRLGRNKGFLIEFSLIVPQGILFTTVASAYIHYFVGLLIIFLLIYILWTRALSRAKTRREFDLGSRPLCLTVVRALTHLITAVCILAIDFKSFHRPYRKSRKFGATLMDTGIGLFVLTMGLVSRRSRNWVDIRRCALRSTLPLIVLGFVRIFYNRLLKFEQDEHEYGRHMNAFFTLGITKLIGSVLSLVARTDAQLFPMACGLLLTHQLCLSFGYLSPIVMEHYFPRTTLLFANREGIFSLPGFFAIYLLSICFSRWLVRNTLLSYQEMLRKLRDLLLISLSCWLLMAAAHYIVGVARVTCNLGYVIWMCAISITMITLTIFICDFCIDSVISDTLISTVKDLDKLEGRETVPTYIICEALNMNGLTFFLLANLLLSGIKYFLSPESRSSITSLLILFIYMLITTHLICQLNRRGIRIA</sequence>
<feature type="transmembrane region" description="Helical" evidence="5">
    <location>
        <begin position="426"/>
        <end position="446"/>
    </location>
</feature>
<evidence type="ECO:0000256" key="2">
    <source>
        <dbReference type="ARBA" id="ARBA00022692"/>
    </source>
</evidence>
<dbReference type="PANTHER" id="PTHR20661">
    <property type="entry name" value="PHOSPHATIDYLINOSITOL-GLYCAN BIOSYNTHESIS CLASS W PROTEIN"/>
    <property type="match status" value="1"/>
</dbReference>
<comment type="similarity">
    <text evidence="5">Belongs to the PIGW family.</text>
</comment>
<keyword evidence="5" id="KW-0256">Endoplasmic reticulum</keyword>
<feature type="transmembrane region" description="Helical" evidence="5">
    <location>
        <begin position="343"/>
        <end position="365"/>
    </location>
</feature>
<dbReference type="AlphaFoldDB" id="A0A0Q9XAW1"/>
<reference evidence="6 7" key="1">
    <citation type="journal article" date="2007" name="Nature">
        <title>Evolution of genes and genomes on the Drosophila phylogeny.</title>
        <authorList>
            <consortium name="Drosophila 12 Genomes Consortium"/>
            <person name="Clark A.G."/>
            <person name="Eisen M.B."/>
            <person name="Smith D.R."/>
            <person name="Bergman C.M."/>
            <person name="Oliver B."/>
            <person name="Markow T.A."/>
            <person name="Kaufman T.C."/>
            <person name="Kellis M."/>
            <person name="Gelbart W."/>
            <person name="Iyer V.N."/>
            <person name="Pollard D.A."/>
            <person name="Sackton T.B."/>
            <person name="Larracuente A.M."/>
            <person name="Singh N.D."/>
            <person name="Abad J.P."/>
            <person name="Abt D.N."/>
            <person name="Adryan B."/>
            <person name="Aguade M."/>
            <person name="Akashi H."/>
            <person name="Anderson W.W."/>
            <person name="Aquadro C.F."/>
            <person name="Ardell D.H."/>
            <person name="Arguello R."/>
            <person name="Artieri C.G."/>
            <person name="Barbash D.A."/>
            <person name="Barker D."/>
            <person name="Barsanti P."/>
            <person name="Batterham P."/>
            <person name="Batzoglou S."/>
            <person name="Begun D."/>
            <person name="Bhutkar A."/>
            <person name="Blanco E."/>
            <person name="Bosak S.A."/>
            <person name="Bradley R.K."/>
            <person name="Brand A.D."/>
            <person name="Brent M.R."/>
            <person name="Brooks A.N."/>
            <person name="Brown R.H."/>
            <person name="Butlin R.K."/>
            <person name="Caggese C."/>
            <person name="Calvi B.R."/>
            <person name="Bernardo de Carvalho A."/>
            <person name="Caspi A."/>
            <person name="Castrezana S."/>
            <person name="Celniker S.E."/>
            <person name="Chang J.L."/>
            <person name="Chapple C."/>
            <person name="Chatterji S."/>
            <person name="Chinwalla A."/>
            <person name="Civetta A."/>
            <person name="Clifton S.W."/>
            <person name="Comeron J.M."/>
            <person name="Costello J.C."/>
            <person name="Coyne J.A."/>
            <person name="Daub J."/>
            <person name="David R.G."/>
            <person name="Delcher A.L."/>
            <person name="Delehaunty K."/>
            <person name="Do C.B."/>
            <person name="Ebling H."/>
            <person name="Edwards K."/>
            <person name="Eickbush T."/>
            <person name="Evans J.D."/>
            <person name="Filipski A."/>
            <person name="Findeiss S."/>
            <person name="Freyhult E."/>
            <person name="Fulton L."/>
            <person name="Fulton R."/>
            <person name="Garcia A.C."/>
            <person name="Gardiner A."/>
            <person name="Garfield D.A."/>
            <person name="Garvin B.E."/>
            <person name="Gibson G."/>
            <person name="Gilbert D."/>
            <person name="Gnerre S."/>
            <person name="Godfrey J."/>
            <person name="Good R."/>
            <person name="Gotea V."/>
            <person name="Gravely B."/>
            <person name="Greenberg A.J."/>
            <person name="Griffiths-Jones S."/>
            <person name="Gross S."/>
            <person name="Guigo R."/>
            <person name="Gustafson E.A."/>
            <person name="Haerty W."/>
            <person name="Hahn M.W."/>
            <person name="Halligan D.L."/>
            <person name="Halpern A.L."/>
            <person name="Halter G.M."/>
            <person name="Han M.V."/>
            <person name="Heger A."/>
            <person name="Hillier L."/>
            <person name="Hinrichs A.S."/>
            <person name="Holmes I."/>
            <person name="Hoskins R.A."/>
            <person name="Hubisz M.J."/>
            <person name="Hultmark D."/>
            <person name="Huntley M.A."/>
            <person name="Jaffe D.B."/>
            <person name="Jagadeeshan S."/>
            <person name="Jeck W.R."/>
            <person name="Johnson J."/>
            <person name="Jones C.D."/>
            <person name="Jordan W.C."/>
            <person name="Karpen G.H."/>
            <person name="Kataoka E."/>
            <person name="Keightley P.D."/>
            <person name="Kheradpour P."/>
            <person name="Kirkness E.F."/>
            <person name="Koerich L.B."/>
            <person name="Kristiansen K."/>
            <person name="Kudrna D."/>
            <person name="Kulathinal R.J."/>
            <person name="Kumar S."/>
            <person name="Kwok R."/>
            <person name="Lander E."/>
            <person name="Langley C.H."/>
            <person name="Lapoint R."/>
            <person name="Lazzaro B.P."/>
            <person name="Lee S.J."/>
            <person name="Levesque L."/>
            <person name="Li R."/>
            <person name="Lin C.F."/>
            <person name="Lin M.F."/>
            <person name="Lindblad-Toh K."/>
            <person name="Llopart A."/>
            <person name="Long M."/>
            <person name="Low L."/>
            <person name="Lozovsky E."/>
            <person name="Lu J."/>
            <person name="Luo M."/>
            <person name="Machado C.A."/>
            <person name="Makalowski W."/>
            <person name="Marzo M."/>
            <person name="Matsuda M."/>
            <person name="Matzkin L."/>
            <person name="McAllister B."/>
            <person name="McBride C.S."/>
            <person name="McKernan B."/>
            <person name="McKernan K."/>
            <person name="Mendez-Lago M."/>
            <person name="Minx P."/>
            <person name="Mollenhauer M.U."/>
            <person name="Montooth K."/>
            <person name="Mount S.M."/>
            <person name="Mu X."/>
            <person name="Myers E."/>
            <person name="Negre B."/>
            <person name="Newfeld S."/>
            <person name="Nielsen R."/>
            <person name="Noor M.A."/>
            <person name="O'Grady P."/>
            <person name="Pachter L."/>
            <person name="Papaceit M."/>
            <person name="Parisi M.J."/>
            <person name="Parisi M."/>
            <person name="Parts L."/>
            <person name="Pedersen J.S."/>
            <person name="Pesole G."/>
            <person name="Phillippy A.M."/>
            <person name="Ponting C.P."/>
            <person name="Pop M."/>
            <person name="Porcelli D."/>
            <person name="Powell J.R."/>
            <person name="Prohaska S."/>
            <person name="Pruitt K."/>
            <person name="Puig M."/>
            <person name="Quesneville H."/>
            <person name="Ram K.R."/>
            <person name="Rand D."/>
            <person name="Rasmussen M.D."/>
            <person name="Reed L.K."/>
            <person name="Reenan R."/>
            <person name="Reily A."/>
            <person name="Remington K.A."/>
            <person name="Rieger T.T."/>
            <person name="Ritchie M.G."/>
            <person name="Robin C."/>
            <person name="Rogers Y.H."/>
            <person name="Rohde C."/>
            <person name="Rozas J."/>
            <person name="Rubenfield M.J."/>
            <person name="Ruiz A."/>
            <person name="Russo S."/>
            <person name="Salzberg S.L."/>
            <person name="Sanchez-Gracia A."/>
            <person name="Saranga D.J."/>
            <person name="Sato H."/>
            <person name="Schaeffer S.W."/>
            <person name="Schatz M.C."/>
            <person name="Schlenke T."/>
            <person name="Schwartz R."/>
            <person name="Segarra C."/>
            <person name="Singh R.S."/>
            <person name="Sirot L."/>
            <person name="Sirota M."/>
            <person name="Sisneros N.B."/>
            <person name="Smith C.D."/>
            <person name="Smith T.F."/>
            <person name="Spieth J."/>
            <person name="Stage D.E."/>
            <person name="Stark A."/>
            <person name="Stephan W."/>
            <person name="Strausberg R.L."/>
            <person name="Strempel S."/>
            <person name="Sturgill D."/>
            <person name="Sutton G."/>
            <person name="Sutton G.G."/>
            <person name="Tao W."/>
            <person name="Teichmann S."/>
            <person name="Tobari Y.N."/>
            <person name="Tomimura Y."/>
            <person name="Tsolas J.M."/>
            <person name="Valente V.L."/>
            <person name="Venter E."/>
            <person name="Venter J.C."/>
            <person name="Vicario S."/>
            <person name="Vieira F.G."/>
            <person name="Vilella A.J."/>
            <person name="Villasante A."/>
            <person name="Walenz B."/>
            <person name="Wang J."/>
            <person name="Wasserman M."/>
            <person name="Watts T."/>
            <person name="Wilson D."/>
            <person name="Wilson R.K."/>
            <person name="Wing R.A."/>
            <person name="Wolfner M.F."/>
            <person name="Wong A."/>
            <person name="Wong G.K."/>
            <person name="Wu C.I."/>
            <person name="Wu G."/>
            <person name="Yamamoto D."/>
            <person name="Yang H.P."/>
            <person name="Yang S.P."/>
            <person name="Yorke J.A."/>
            <person name="Yoshida K."/>
            <person name="Zdobnov E."/>
            <person name="Zhang P."/>
            <person name="Zhang Y."/>
            <person name="Zimin A.V."/>
            <person name="Baldwin J."/>
            <person name="Abdouelleil A."/>
            <person name="Abdulkadir J."/>
            <person name="Abebe A."/>
            <person name="Abera B."/>
            <person name="Abreu J."/>
            <person name="Acer S.C."/>
            <person name="Aftuck L."/>
            <person name="Alexander A."/>
            <person name="An P."/>
            <person name="Anderson E."/>
            <person name="Anderson S."/>
            <person name="Arachi H."/>
            <person name="Azer M."/>
            <person name="Bachantsang P."/>
            <person name="Barry A."/>
            <person name="Bayul T."/>
            <person name="Berlin A."/>
            <person name="Bessette D."/>
            <person name="Bloom T."/>
            <person name="Blye J."/>
            <person name="Boguslavskiy L."/>
            <person name="Bonnet C."/>
            <person name="Boukhgalter B."/>
            <person name="Bourzgui I."/>
            <person name="Brown A."/>
            <person name="Cahill P."/>
            <person name="Channer S."/>
            <person name="Cheshatsang Y."/>
            <person name="Chuda L."/>
            <person name="Citroen M."/>
            <person name="Collymore A."/>
            <person name="Cooke P."/>
            <person name="Costello M."/>
            <person name="D'Aco K."/>
            <person name="Daza R."/>
            <person name="De Haan G."/>
            <person name="DeGray S."/>
            <person name="DeMaso C."/>
            <person name="Dhargay N."/>
            <person name="Dooley K."/>
            <person name="Dooley E."/>
            <person name="Doricent M."/>
            <person name="Dorje P."/>
            <person name="Dorjee K."/>
            <person name="Dupes A."/>
            <person name="Elong R."/>
            <person name="Falk J."/>
            <person name="Farina A."/>
            <person name="Faro S."/>
            <person name="Ferguson D."/>
            <person name="Fisher S."/>
            <person name="Foley C.D."/>
            <person name="Franke A."/>
            <person name="Friedrich D."/>
            <person name="Gadbois L."/>
            <person name="Gearin G."/>
            <person name="Gearin C.R."/>
            <person name="Giannoukos G."/>
            <person name="Goode T."/>
            <person name="Graham J."/>
            <person name="Grandbois E."/>
            <person name="Grewal S."/>
            <person name="Gyaltsen K."/>
            <person name="Hafez N."/>
            <person name="Hagos B."/>
            <person name="Hall J."/>
            <person name="Henson C."/>
            <person name="Hollinger A."/>
            <person name="Honan T."/>
            <person name="Huard M.D."/>
            <person name="Hughes L."/>
            <person name="Hurhula B."/>
            <person name="Husby M.E."/>
            <person name="Kamat A."/>
            <person name="Kanga B."/>
            <person name="Kashin S."/>
            <person name="Khazanovich D."/>
            <person name="Kisner P."/>
            <person name="Lance K."/>
            <person name="Lara M."/>
            <person name="Lee W."/>
            <person name="Lennon N."/>
            <person name="Letendre F."/>
            <person name="LeVine R."/>
            <person name="Lipovsky A."/>
            <person name="Liu X."/>
            <person name="Liu J."/>
            <person name="Liu S."/>
            <person name="Lokyitsang T."/>
            <person name="Lokyitsang Y."/>
            <person name="Lubonja R."/>
            <person name="Lui A."/>
            <person name="MacDonald P."/>
            <person name="Magnisalis V."/>
            <person name="Maru K."/>
            <person name="Matthews C."/>
            <person name="McCusker W."/>
            <person name="McDonough S."/>
            <person name="Mehta T."/>
            <person name="Meldrim J."/>
            <person name="Meneus L."/>
            <person name="Mihai O."/>
            <person name="Mihalev A."/>
            <person name="Mihova T."/>
            <person name="Mittelman R."/>
            <person name="Mlenga V."/>
            <person name="Montmayeur A."/>
            <person name="Mulrain L."/>
            <person name="Navidi A."/>
            <person name="Naylor J."/>
            <person name="Negash T."/>
            <person name="Nguyen T."/>
            <person name="Nguyen N."/>
            <person name="Nicol R."/>
            <person name="Norbu C."/>
            <person name="Norbu N."/>
            <person name="Novod N."/>
            <person name="O'Neill B."/>
            <person name="Osman S."/>
            <person name="Markiewicz E."/>
            <person name="Oyono O.L."/>
            <person name="Patti C."/>
            <person name="Phunkhang P."/>
            <person name="Pierre F."/>
            <person name="Priest M."/>
            <person name="Raghuraman S."/>
            <person name="Rege F."/>
            <person name="Reyes R."/>
            <person name="Rise C."/>
            <person name="Rogov P."/>
            <person name="Ross K."/>
            <person name="Ryan E."/>
            <person name="Settipalli S."/>
            <person name="Shea T."/>
            <person name="Sherpa N."/>
            <person name="Shi L."/>
            <person name="Shih D."/>
            <person name="Sparrow T."/>
            <person name="Spaulding J."/>
            <person name="Stalker J."/>
            <person name="Stange-Thomann N."/>
            <person name="Stavropoulos S."/>
            <person name="Stone C."/>
            <person name="Strader C."/>
            <person name="Tesfaye S."/>
            <person name="Thomson T."/>
            <person name="Thoulutsang Y."/>
            <person name="Thoulutsang D."/>
            <person name="Topham K."/>
            <person name="Topping I."/>
            <person name="Tsamla T."/>
            <person name="Vassiliev H."/>
            <person name="Vo A."/>
            <person name="Wangchuk T."/>
            <person name="Wangdi T."/>
            <person name="Weiand M."/>
            <person name="Wilkinson J."/>
            <person name="Wilson A."/>
            <person name="Yadav S."/>
            <person name="Young G."/>
            <person name="Yu Q."/>
            <person name="Zembek L."/>
            <person name="Zhong D."/>
            <person name="Zimmer A."/>
            <person name="Zwirko Z."/>
            <person name="Jaffe D.B."/>
            <person name="Alvarez P."/>
            <person name="Brockman W."/>
            <person name="Butler J."/>
            <person name="Chin C."/>
            <person name="Gnerre S."/>
            <person name="Grabherr M."/>
            <person name="Kleber M."/>
            <person name="Mauceli E."/>
            <person name="MacCallum I."/>
        </authorList>
    </citation>
    <scope>NUCLEOTIDE SEQUENCE [LARGE SCALE GENOMIC DNA]</scope>
    <source>
        <strain evidence="7">Tucson 15081-1352.22</strain>
    </source>
</reference>
<dbReference type="PANTHER" id="PTHR20661:SF0">
    <property type="entry name" value="PHOSPHATIDYLINOSITOL-GLYCAN BIOSYNTHESIS CLASS W PROTEIN"/>
    <property type="match status" value="1"/>
</dbReference>
<comment type="function">
    <text evidence="5">A acetyltransferase, which acetylates the inositol ring of phosphatidylinositol during biosynthesis of GPI-anchor.</text>
</comment>
<dbReference type="EC" id="2.3.-.-" evidence="5"/>
<name>A0A0Q9XAW1_DROMO</name>